<accession>A0A2U1NH00</accession>
<dbReference type="GO" id="GO:0004814">
    <property type="term" value="F:arginine-tRNA ligase activity"/>
    <property type="evidence" value="ECO:0007669"/>
    <property type="project" value="UniProtKB-EC"/>
</dbReference>
<gene>
    <name evidence="10" type="ORF">CTI12_AA267140</name>
</gene>
<evidence type="ECO:0000256" key="7">
    <source>
        <dbReference type="ARBA" id="ARBA00023146"/>
    </source>
</evidence>
<dbReference type="AlphaFoldDB" id="A0A2U1NH00"/>
<dbReference type="Pfam" id="PF05746">
    <property type="entry name" value="DALR_1"/>
    <property type="match status" value="1"/>
</dbReference>
<dbReference type="InterPro" id="IPR009080">
    <property type="entry name" value="tRNAsynth_Ia_anticodon-bd"/>
</dbReference>
<evidence type="ECO:0000256" key="3">
    <source>
        <dbReference type="ARBA" id="ARBA00022598"/>
    </source>
</evidence>
<dbReference type="PANTHER" id="PTHR11956">
    <property type="entry name" value="ARGINYL-TRNA SYNTHETASE"/>
    <property type="match status" value="1"/>
</dbReference>
<comment type="caution">
    <text evidence="10">The sequence shown here is derived from an EMBL/GenBank/DDBJ whole genome shotgun (WGS) entry which is preliminary data.</text>
</comment>
<keyword evidence="6" id="KW-0648">Protein biosynthesis</keyword>
<evidence type="ECO:0000256" key="4">
    <source>
        <dbReference type="ARBA" id="ARBA00022741"/>
    </source>
</evidence>
<dbReference type="FunFam" id="1.10.730.10:FF:000006">
    <property type="entry name" value="Arginyl-tRNA synthetase 2, mitochondrial"/>
    <property type="match status" value="1"/>
</dbReference>
<evidence type="ECO:0000313" key="10">
    <source>
        <dbReference type="EMBL" id="PWA72794.1"/>
    </source>
</evidence>
<keyword evidence="11" id="KW-1185">Reference proteome</keyword>
<keyword evidence="7" id="KW-0030">Aminoacyl-tRNA synthetase</keyword>
<comment type="similarity">
    <text evidence="1">Belongs to the class-I aminoacyl-tRNA synthetase family.</text>
</comment>
<evidence type="ECO:0000313" key="11">
    <source>
        <dbReference type="Proteomes" id="UP000245207"/>
    </source>
</evidence>
<proteinExistence type="inferred from homology"/>
<evidence type="ECO:0000256" key="8">
    <source>
        <dbReference type="ARBA" id="ARBA00049339"/>
    </source>
</evidence>
<name>A0A2U1NH00_ARTAN</name>
<dbReference type="PANTHER" id="PTHR11956:SF5">
    <property type="entry name" value="ARGININE--TRNA LIGASE, CYTOPLASMIC"/>
    <property type="match status" value="1"/>
</dbReference>
<reference evidence="10 11" key="1">
    <citation type="journal article" date="2018" name="Mol. Plant">
        <title>The genome of Artemisia annua provides insight into the evolution of Asteraceae family and artemisinin biosynthesis.</title>
        <authorList>
            <person name="Shen Q."/>
            <person name="Zhang L."/>
            <person name="Liao Z."/>
            <person name="Wang S."/>
            <person name="Yan T."/>
            <person name="Shi P."/>
            <person name="Liu M."/>
            <person name="Fu X."/>
            <person name="Pan Q."/>
            <person name="Wang Y."/>
            <person name="Lv Z."/>
            <person name="Lu X."/>
            <person name="Zhang F."/>
            <person name="Jiang W."/>
            <person name="Ma Y."/>
            <person name="Chen M."/>
            <person name="Hao X."/>
            <person name="Li L."/>
            <person name="Tang Y."/>
            <person name="Lv G."/>
            <person name="Zhou Y."/>
            <person name="Sun X."/>
            <person name="Brodelius P.E."/>
            <person name="Rose J.K.C."/>
            <person name="Tang K."/>
        </authorList>
    </citation>
    <scope>NUCLEOTIDE SEQUENCE [LARGE SCALE GENOMIC DNA]</scope>
    <source>
        <strain evidence="11">cv. Huhao1</strain>
        <tissue evidence="10">Leaf</tissue>
    </source>
</reference>
<dbReference type="Gene3D" id="1.10.730.10">
    <property type="entry name" value="Isoleucyl-tRNA Synthetase, Domain 1"/>
    <property type="match status" value="1"/>
</dbReference>
<dbReference type="STRING" id="35608.A0A2U1NH00"/>
<dbReference type="InterPro" id="IPR001278">
    <property type="entry name" value="Arg-tRNA-ligase"/>
</dbReference>
<sequence length="95" mass="10875">MPHEAQIVLDEDEEHKLGLHLLRFAEAFEDGCINFSPNVLCEYLYGLAEKFTDFYQECKVVGSPQESSRLLLCEATRVVMRNCLQILGITPLDRI</sequence>
<dbReference type="InterPro" id="IPR008909">
    <property type="entry name" value="DALR_anticod-bd"/>
</dbReference>
<keyword evidence="5" id="KW-0067">ATP-binding</keyword>
<dbReference type="EC" id="6.1.1.19" evidence="2"/>
<dbReference type="GO" id="GO:0006420">
    <property type="term" value="P:arginyl-tRNA aminoacylation"/>
    <property type="evidence" value="ECO:0007669"/>
    <property type="project" value="InterPro"/>
</dbReference>
<dbReference type="EMBL" id="PKPP01002842">
    <property type="protein sequence ID" value="PWA72794.1"/>
    <property type="molecule type" value="Genomic_DNA"/>
</dbReference>
<evidence type="ECO:0000256" key="2">
    <source>
        <dbReference type="ARBA" id="ARBA00012837"/>
    </source>
</evidence>
<dbReference type="GO" id="GO:0005524">
    <property type="term" value="F:ATP binding"/>
    <property type="evidence" value="ECO:0007669"/>
    <property type="project" value="UniProtKB-KW"/>
</dbReference>
<evidence type="ECO:0000256" key="1">
    <source>
        <dbReference type="ARBA" id="ARBA00005594"/>
    </source>
</evidence>
<evidence type="ECO:0000259" key="9">
    <source>
        <dbReference type="SMART" id="SM00836"/>
    </source>
</evidence>
<evidence type="ECO:0000256" key="6">
    <source>
        <dbReference type="ARBA" id="ARBA00022917"/>
    </source>
</evidence>
<keyword evidence="3 10" id="KW-0436">Ligase</keyword>
<organism evidence="10 11">
    <name type="scientific">Artemisia annua</name>
    <name type="common">Sweet wormwood</name>
    <dbReference type="NCBI Taxonomy" id="35608"/>
    <lineage>
        <taxon>Eukaryota</taxon>
        <taxon>Viridiplantae</taxon>
        <taxon>Streptophyta</taxon>
        <taxon>Embryophyta</taxon>
        <taxon>Tracheophyta</taxon>
        <taxon>Spermatophyta</taxon>
        <taxon>Magnoliopsida</taxon>
        <taxon>eudicotyledons</taxon>
        <taxon>Gunneridae</taxon>
        <taxon>Pentapetalae</taxon>
        <taxon>asterids</taxon>
        <taxon>campanulids</taxon>
        <taxon>Asterales</taxon>
        <taxon>Asteraceae</taxon>
        <taxon>Asteroideae</taxon>
        <taxon>Anthemideae</taxon>
        <taxon>Artemisiinae</taxon>
        <taxon>Artemisia</taxon>
    </lineage>
</organism>
<protein>
    <recommendedName>
        <fullName evidence="2">arginine--tRNA ligase</fullName>
        <ecNumber evidence="2">6.1.1.19</ecNumber>
    </recommendedName>
</protein>
<dbReference type="SUPFAM" id="SSF47323">
    <property type="entry name" value="Anticodon-binding domain of a subclass of class I aminoacyl-tRNA synthetases"/>
    <property type="match status" value="1"/>
</dbReference>
<evidence type="ECO:0000256" key="5">
    <source>
        <dbReference type="ARBA" id="ARBA00022840"/>
    </source>
</evidence>
<comment type="catalytic activity">
    <reaction evidence="8">
        <text>tRNA(Arg) + L-arginine + ATP = L-arginyl-tRNA(Arg) + AMP + diphosphate</text>
        <dbReference type="Rhea" id="RHEA:20301"/>
        <dbReference type="Rhea" id="RHEA-COMP:9658"/>
        <dbReference type="Rhea" id="RHEA-COMP:9673"/>
        <dbReference type="ChEBI" id="CHEBI:30616"/>
        <dbReference type="ChEBI" id="CHEBI:32682"/>
        <dbReference type="ChEBI" id="CHEBI:33019"/>
        <dbReference type="ChEBI" id="CHEBI:78442"/>
        <dbReference type="ChEBI" id="CHEBI:78513"/>
        <dbReference type="ChEBI" id="CHEBI:456215"/>
        <dbReference type="EC" id="6.1.1.19"/>
    </reaction>
</comment>
<dbReference type="Proteomes" id="UP000245207">
    <property type="component" value="Unassembled WGS sequence"/>
</dbReference>
<dbReference type="OrthoDB" id="784985at2759"/>
<feature type="domain" description="DALR anticodon binding" evidence="9">
    <location>
        <begin position="1"/>
        <end position="95"/>
    </location>
</feature>
<dbReference type="SMART" id="SM00836">
    <property type="entry name" value="DALR_1"/>
    <property type="match status" value="1"/>
</dbReference>
<keyword evidence="4" id="KW-0547">Nucleotide-binding</keyword>